<evidence type="ECO:0000313" key="5">
    <source>
        <dbReference type="Proteomes" id="UP000605846"/>
    </source>
</evidence>
<dbReference type="PANTHER" id="PTHR11242:SF18">
    <property type="entry name" value="PEPTIDYLPROLYL ISOMERASE"/>
    <property type="match status" value="1"/>
</dbReference>
<comment type="caution">
    <text evidence="4">The sequence shown here is derived from an EMBL/GenBank/DDBJ whole genome shotgun (WGS) entry which is preliminary data.</text>
</comment>
<proteinExistence type="predicted"/>
<dbReference type="SMART" id="SM00028">
    <property type="entry name" value="TPR"/>
    <property type="match status" value="3"/>
</dbReference>
<dbReference type="Pfam" id="PF14559">
    <property type="entry name" value="TPR_19"/>
    <property type="match status" value="1"/>
</dbReference>
<dbReference type="Gene3D" id="1.25.40.10">
    <property type="entry name" value="Tetratricopeptide repeat domain"/>
    <property type="match status" value="1"/>
</dbReference>
<dbReference type="Proteomes" id="UP000605846">
    <property type="component" value="Unassembled WGS sequence"/>
</dbReference>
<dbReference type="EMBL" id="JABAYA010000064">
    <property type="protein sequence ID" value="KAF7727142.1"/>
    <property type="molecule type" value="Genomic_DNA"/>
</dbReference>
<dbReference type="InterPro" id="IPR039663">
    <property type="entry name" value="AIP/AIPL1/TTC9"/>
</dbReference>
<keyword evidence="5" id="KW-1185">Reference proteome</keyword>
<accession>A0A8H7BUE0</accession>
<name>A0A8H7BUE0_9FUNG</name>
<keyword evidence="2 3" id="KW-0802">TPR repeat</keyword>
<organism evidence="4 5">
    <name type="scientific">Apophysomyces ossiformis</name>
    <dbReference type="NCBI Taxonomy" id="679940"/>
    <lineage>
        <taxon>Eukaryota</taxon>
        <taxon>Fungi</taxon>
        <taxon>Fungi incertae sedis</taxon>
        <taxon>Mucoromycota</taxon>
        <taxon>Mucoromycotina</taxon>
        <taxon>Mucoromycetes</taxon>
        <taxon>Mucorales</taxon>
        <taxon>Mucorineae</taxon>
        <taxon>Mucoraceae</taxon>
        <taxon>Apophysomyces</taxon>
    </lineage>
</organism>
<protein>
    <submittedName>
        <fullName evidence="4">Tetratricopeptide repeat protein 9A</fullName>
    </submittedName>
</protein>
<evidence type="ECO:0000256" key="1">
    <source>
        <dbReference type="ARBA" id="ARBA00022737"/>
    </source>
</evidence>
<gene>
    <name evidence="4" type="primary">TTC9</name>
    <name evidence="4" type="ORF">EC973_008003</name>
</gene>
<dbReference type="InterPro" id="IPR011990">
    <property type="entry name" value="TPR-like_helical_dom_sf"/>
</dbReference>
<sequence length="164" mass="19098">MATMTHQETFDKGVQLRLAGNEAFKTGDYKEALTKYYHAILHLRTVGGNQHKDEFKDDANKQLLMIYNNMATVLSKQNKWERVLDYSKKARELDENNVKAKFRMGQAYLRLGAIDKAKPLLQSVLDNDPEDALVKHEMEILKQEEKKMESREKTVYRNMISKMA</sequence>
<dbReference type="InterPro" id="IPR019734">
    <property type="entry name" value="TPR_rpt"/>
</dbReference>
<keyword evidence="1" id="KW-0677">Repeat</keyword>
<dbReference type="OrthoDB" id="433738at2759"/>
<feature type="repeat" description="TPR" evidence="3">
    <location>
        <begin position="98"/>
        <end position="131"/>
    </location>
</feature>
<dbReference type="SUPFAM" id="SSF48452">
    <property type="entry name" value="TPR-like"/>
    <property type="match status" value="1"/>
</dbReference>
<evidence type="ECO:0000256" key="2">
    <source>
        <dbReference type="ARBA" id="ARBA00022803"/>
    </source>
</evidence>
<evidence type="ECO:0000313" key="4">
    <source>
        <dbReference type="EMBL" id="KAF7727142.1"/>
    </source>
</evidence>
<dbReference type="PANTHER" id="PTHR11242">
    <property type="entry name" value="ARYL HYDROCARBON RECEPTOR INTERACTING PROTEIN RELATED"/>
    <property type="match status" value="1"/>
</dbReference>
<evidence type="ECO:0000256" key="3">
    <source>
        <dbReference type="PROSITE-ProRule" id="PRU00339"/>
    </source>
</evidence>
<dbReference type="PROSITE" id="PS50005">
    <property type="entry name" value="TPR"/>
    <property type="match status" value="1"/>
</dbReference>
<dbReference type="AlphaFoldDB" id="A0A8H7BUE0"/>
<reference evidence="4" key="1">
    <citation type="submission" date="2020-01" db="EMBL/GenBank/DDBJ databases">
        <title>Genome Sequencing of Three Apophysomyces-Like Fungal Strains Confirms a Novel Fungal Genus in the Mucoromycota with divergent Burkholderia-like Endosymbiotic Bacteria.</title>
        <authorList>
            <person name="Stajich J.E."/>
            <person name="Macias A.M."/>
            <person name="Carter-House D."/>
            <person name="Lovett B."/>
            <person name="Kasson L.R."/>
            <person name="Berry K."/>
            <person name="Grigoriev I."/>
            <person name="Chang Y."/>
            <person name="Spatafora J."/>
            <person name="Kasson M.T."/>
        </authorList>
    </citation>
    <scope>NUCLEOTIDE SEQUENCE</scope>
    <source>
        <strain evidence="4">NRRL A-21654</strain>
    </source>
</reference>